<evidence type="ECO:0000313" key="8">
    <source>
        <dbReference type="Proteomes" id="UP000619788"/>
    </source>
</evidence>
<evidence type="ECO:0000256" key="1">
    <source>
        <dbReference type="ARBA" id="ARBA00022679"/>
    </source>
</evidence>
<keyword evidence="4" id="KW-0067">ATP-binding</keyword>
<name>A0A8J3WN87_9ACTN</name>
<dbReference type="GO" id="GO:0004674">
    <property type="term" value="F:protein serine/threonine kinase activity"/>
    <property type="evidence" value="ECO:0007669"/>
    <property type="project" value="TreeGrafter"/>
</dbReference>
<dbReference type="EMBL" id="BOOJ01000053">
    <property type="protein sequence ID" value="GIH95525.1"/>
    <property type="molecule type" value="Genomic_DNA"/>
</dbReference>
<dbReference type="Proteomes" id="UP000619788">
    <property type="component" value="Unassembled WGS sequence"/>
</dbReference>
<evidence type="ECO:0000256" key="5">
    <source>
        <dbReference type="SAM" id="MobiDB-lite"/>
    </source>
</evidence>
<feature type="region of interest" description="Disordered" evidence="5">
    <location>
        <begin position="253"/>
        <end position="317"/>
    </location>
</feature>
<organism evidence="7 8">
    <name type="scientific">Planobispora siamensis</name>
    <dbReference type="NCBI Taxonomy" id="936338"/>
    <lineage>
        <taxon>Bacteria</taxon>
        <taxon>Bacillati</taxon>
        <taxon>Actinomycetota</taxon>
        <taxon>Actinomycetes</taxon>
        <taxon>Streptosporangiales</taxon>
        <taxon>Streptosporangiaceae</taxon>
        <taxon>Planobispora</taxon>
    </lineage>
</organism>
<feature type="domain" description="Protein kinase" evidence="6">
    <location>
        <begin position="18"/>
        <end position="264"/>
    </location>
</feature>
<feature type="compositionally biased region" description="Basic residues" evidence="5">
    <location>
        <begin position="261"/>
        <end position="272"/>
    </location>
</feature>
<reference evidence="7 8" key="1">
    <citation type="submission" date="2021-01" db="EMBL/GenBank/DDBJ databases">
        <title>Whole genome shotgun sequence of Planobispora siamensis NBRC 107568.</title>
        <authorList>
            <person name="Komaki H."/>
            <person name="Tamura T."/>
        </authorList>
    </citation>
    <scope>NUCLEOTIDE SEQUENCE [LARGE SCALE GENOMIC DNA]</scope>
    <source>
        <strain evidence="7 8">NBRC 107568</strain>
    </source>
</reference>
<evidence type="ECO:0000259" key="6">
    <source>
        <dbReference type="PROSITE" id="PS50011"/>
    </source>
</evidence>
<dbReference type="InterPro" id="IPR008271">
    <property type="entry name" value="Ser/Thr_kinase_AS"/>
</dbReference>
<dbReference type="GO" id="GO:0005524">
    <property type="term" value="F:ATP binding"/>
    <property type="evidence" value="ECO:0007669"/>
    <property type="project" value="UniProtKB-KW"/>
</dbReference>
<feature type="compositionally biased region" description="Basic residues" evidence="5">
    <location>
        <begin position="366"/>
        <end position="376"/>
    </location>
</feature>
<proteinExistence type="predicted"/>
<dbReference type="PANTHER" id="PTHR43289">
    <property type="entry name" value="MITOGEN-ACTIVATED PROTEIN KINASE KINASE KINASE 20-RELATED"/>
    <property type="match status" value="1"/>
</dbReference>
<evidence type="ECO:0000256" key="3">
    <source>
        <dbReference type="ARBA" id="ARBA00022777"/>
    </source>
</evidence>
<feature type="region of interest" description="Disordered" evidence="5">
    <location>
        <begin position="337"/>
        <end position="376"/>
    </location>
</feature>
<evidence type="ECO:0000313" key="7">
    <source>
        <dbReference type="EMBL" id="GIH95525.1"/>
    </source>
</evidence>
<accession>A0A8J3WN87</accession>
<sequence>MPDPSPPGTGDPAEIGGYRLAGILGEGGQGVVHLGRSAAGGKVAIKLLHARMADDPGVRRRFLREAELTRRVAAFCTAQVVATGVAGDRPYLISEYVPGPSLRELVAEDGPRTGGGLDRLAITTLTALAAVHRAGVVHRDFKPSNVIMGPEGPVVVGFGIARLLEHTTTRSELVGSPAYMSPEQLDGQEAGAASDVFAWAATMVYAATGRPAFPGTTPAAVMGAVLNREPDLAGVPDRLRPLLAACLAKNPAARPTVTAAHPHRRDPRRRSGGLRTGRNAARGRSSPAASPGGRYGRRRDPARPRDPVAAATGGSPGLRSRVRVHLVRNLLLRPLPGGLIPSLLRPDPGRHATRPRRPGLDGGRRPTGRAHRRRLR</sequence>
<dbReference type="Gene3D" id="3.30.200.20">
    <property type="entry name" value="Phosphorylase Kinase, domain 1"/>
    <property type="match status" value="1"/>
</dbReference>
<dbReference type="InterPro" id="IPR000719">
    <property type="entry name" value="Prot_kinase_dom"/>
</dbReference>
<dbReference type="AlphaFoldDB" id="A0A8J3WN87"/>
<gene>
    <name evidence="7" type="ORF">Psi01_61550</name>
</gene>
<keyword evidence="1" id="KW-0808">Transferase</keyword>
<dbReference type="RefSeq" id="WP_204067617.1">
    <property type="nucleotide sequence ID" value="NZ_BOOJ01000053.1"/>
</dbReference>
<keyword evidence="8" id="KW-1185">Reference proteome</keyword>
<dbReference type="PROSITE" id="PS00108">
    <property type="entry name" value="PROTEIN_KINASE_ST"/>
    <property type="match status" value="1"/>
</dbReference>
<keyword evidence="3" id="KW-0418">Kinase</keyword>
<dbReference type="SUPFAM" id="SSF56112">
    <property type="entry name" value="Protein kinase-like (PK-like)"/>
    <property type="match status" value="1"/>
</dbReference>
<comment type="caution">
    <text evidence="7">The sequence shown here is derived from an EMBL/GenBank/DDBJ whole genome shotgun (WGS) entry which is preliminary data.</text>
</comment>
<dbReference type="CDD" id="cd14014">
    <property type="entry name" value="STKc_PknB_like"/>
    <property type="match status" value="1"/>
</dbReference>
<feature type="compositionally biased region" description="Low complexity" evidence="5">
    <location>
        <begin position="277"/>
        <end position="292"/>
    </location>
</feature>
<dbReference type="InterPro" id="IPR011009">
    <property type="entry name" value="Kinase-like_dom_sf"/>
</dbReference>
<keyword evidence="2" id="KW-0547">Nucleotide-binding</keyword>
<protein>
    <recommendedName>
        <fullName evidence="6">Protein kinase domain-containing protein</fullName>
    </recommendedName>
</protein>
<dbReference type="PANTHER" id="PTHR43289:SF34">
    <property type="entry name" value="SERINE_THREONINE-PROTEIN KINASE YBDM-RELATED"/>
    <property type="match status" value="1"/>
</dbReference>
<dbReference type="Gene3D" id="1.10.510.10">
    <property type="entry name" value="Transferase(Phosphotransferase) domain 1"/>
    <property type="match status" value="1"/>
</dbReference>
<evidence type="ECO:0000256" key="4">
    <source>
        <dbReference type="ARBA" id="ARBA00022840"/>
    </source>
</evidence>
<dbReference type="PROSITE" id="PS50011">
    <property type="entry name" value="PROTEIN_KINASE_DOM"/>
    <property type="match status" value="1"/>
</dbReference>
<evidence type="ECO:0000256" key="2">
    <source>
        <dbReference type="ARBA" id="ARBA00022741"/>
    </source>
</evidence>
<dbReference type="Pfam" id="PF00069">
    <property type="entry name" value="Pkinase"/>
    <property type="match status" value="1"/>
</dbReference>